<evidence type="ECO:0000313" key="1">
    <source>
        <dbReference type="EMBL" id="KAJ9048254.1"/>
    </source>
</evidence>
<organism evidence="1 2">
    <name type="scientific">Entomophthora muscae</name>
    <dbReference type="NCBI Taxonomy" id="34485"/>
    <lineage>
        <taxon>Eukaryota</taxon>
        <taxon>Fungi</taxon>
        <taxon>Fungi incertae sedis</taxon>
        <taxon>Zoopagomycota</taxon>
        <taxon>Entomophthoromycotina</taxon>
        <taxon>Entomophthoromycetes</taxon>
        <taxon>Entomophthorales</taxon>
        <taxon>Entomophthoraceae</taxon>
        <taxon>Entomophthora</taxon>
    </lineage>
</organism>
<evidence type="ECO:0000313" key="2">
    <source>
        <dbReference type="Proteomes" id="UP001165960"/>
    </source>
</evidence>
<dbReference type="Proteomes" id="UP001165960">
    <property type="component" value="Unassembled WGS sequence"/>
</dbReference>
<reference evidence="1" key="1">
    <citation type="submission" date="2022-04" db="EMBL/GenBank/DDBJ databases">
        <title>Genome of the entomopathogenic fungus Entomophthora muscae.</title>
        <authorList>
            <person name="Elya C."/>
            <person name="Lovett B.R."/>
            <person name="Lee E."/>
            <person name="Macias A.M."/>
            <person name="Hajek A.E."/>
            <person name="De Bivort B.L."/>
            <person name="Kasson M.T."/>
            <person name="De Fine Licht H.H."/>
            <person name="Stajich J.E."/>
        </authorList>
    </citation>
    <scope>NUCLEOTIDE SEQUENCE</scope>
    <source>
        <strain evidence="1">Berkeley</strain>
    </source>
</reference>
<comment type="caution">
    <text evidence="1">The sequence shown here is derived from an EMBL/GenBank/DDBJ whole genome shotgun (WGS) entry which is preliminary data.</text>
</comment>
<protein>
    <submittedName>
        <fullName evidence="1">Uncharacterized protein</fullName>
    </submittedName>
</protein>
<gene>
    <name evidence="1" type="ORF">DSO57_1036826</name>
</gene>
<keyword evidence="2" id="KW-1185">Reference proteome</keyword>
<accession>A0ACC2RDV7</accession>
<dbReference type="EMBL" id="QTSX02007469">
    <property type="protein sequence ID" value="KAJ9048254.1"/>
    <property type="molecule type" value="Genomic_DNA"/>
</dbReference>
<sequence length="101" mass="11445">MTLKVFPPFHPSNPVTPIEALGLLALERISLENIHLILDDKPMEETYSKAITMADNQYYHVTEEEVSTHEVDSGMEGVLLIYKSIMSSRQEVKMSNKPRGI</sequence>
<proteinExistence type="predicted"/>
<name>A0ACC2RDV7_9FUNG</name>